<dbReference type="PANTHER" id="PTHR30353:SF15">
    <property type="entry name" value="INNER MEMBRANE PROTEIN YABI"/>
    <property type="match status" value="1"/>
</dbReference>
<evidence type="ECO:0000256" key="4">
    <source>
        <dbReference type="ARBA" id="ARBA00022692"/>
    </source>
</evidence>
<dbReference type="InterPro" id="IPR036938">
    <property type="entry name" value="PAP2/HPO_sf"/>
</dbReference>
<evidence type="ECO:0000256" key="3">
    <source>
        <dbReference type="ARBA" id="ARBA00022475"/>
    </source>
</evidence>
<accession>A0AAW9R7Y9</accession>
<dbReference type="RefSeq" id="WP_354696090.1">
    <property type="nucleotide sequence ID" value="NZ_JAZHOG010000009.1"/>
</dbReference>
<dbReference type="PANTHER" id="PTHR30353">
    <property type="entry name" value="INNER MEMBRANE PROTEIN DEDA-RELATED"/>
    <property type="match status" value="1"/>
</dbReference>
<dbReference type="Pfam" id="PF09335">
    <property type="entry name" value="VTT_dom"/>
    <property type="match status" value="1"/>
</dbReference>
<feature type="transmembrane region" description="Helical" evidence="7">
    <location>
        <begin position="20"/>
        <end position="41"/>
    </location>
</feature>
<sequence>MGAESWTQDLLAWVNANPAWGALIVFGVAFFESLVLVGIILPGVMILFGMGTLIGLGVIDLVSVWLAASLGALLGDSLSYLLGFRNREHLLEVWPFSRYPGMMDRGIRFFRVHGSKGVVAGRFIGPLRPVVPAVAGIMGMRPTKFFTVDVAACIAWAPSFLLPGILFGASLEVASEYTGRLTMVLVVGLGALWLTWWLMRLIYEPLASRSARWMRHAIRWTRRHPVLGRVSGPLLDPAQPEVLSVSMLGALLVVIFWGLGMLMLMEPFSAQPKALDQGVQALALSLHNHLADPALVAISQLSKWPVMLFSSAAVLFWLIGARRHVAALHWLAAIGGGWLLQLLLDWSLRSTPPIIEMSGEWVRVPSSPMVLITVVFSFFAVMVAREVRRKHRQWPYLVAALVLTLQVLARLYLGLEWFSGVLMGLLLGLAWTLIVGIAYRQRAMRPFSGAVAGLIFYGSLFGLFVWQANEHTAEEVAALQTPPPLQVVSADEWWVSGWRELPVYRTGAFTRTTRRFNAQVAGAADQLEERLARQGWARVPDTDWRWILQALNPRPDEASLPLLGRAFEGRSETLLLRRHDHRTGELQTVRLWDSGYRLRPGDAAIYLAQISNEHLVQRFGFFSYWRSVPLPPQRLEALLALPAELEYRQVTENLVLLRSATD</sequence>
<evidence type="ECO:0000256" key="2">
    <source>
        <dbReference type="ARBA" id="ARBA00010792"/>
    </source>
</evidence>
<feature type="transmembrane region" description="Helical" evidence="7">
    <location>
        <begin position="396"/>
        <end position="415"/>
    </location>
</feature>
<protein>
    <submittedName>
        <fullName evidence="10">VTT domain-containing protein</fullName>
    </submittedName>
</protein>
<evidence type="ECO:0000259" key="8">
    <source>
        <dbReference type="Pfam" id="PF09335"/>
    </source>
</evidence>
<feature type="transmembrane region" description="Helical" evidence="7">
    <location>
        <begin position="446"/>
        <end position="466"/>
    </location>
</feature>
<keyword evidence="4 7" id="KW-0812">Transmembrane</keyword>
<comment type="subcellular location">
    <subcellularLocation>
        <location evidence="1">Cell membrane</location>
        <topology evidence="1">Multi-pass membrane protein</topology>
    </subcellularLocation>
</comment>
<keyword evidence="11" id="KW-1185">Reference proteome</keyword>
<dbReference type="InterPro" id="IPR032818">
    <property type="entry name" value="DedA-like"/>
</dbReference>
<keyword evidence="5 7" id="KW-1133">Transmembrane helix</keyword>
<feature type="transmembrane region" description="Helical" evidence="7">
    <location>
        <begin position="242"/>
        <end position="265"/>
    </location>
</feature>
<evidence type="ECO:0000259" key="9">
    <source>
        <dbReference type="Pfam" id="PF14067"/>
    </source>
</evidence>
<evidence type="ECO:0000256" key="5">
    <source>
        <dbReference type="ARBA" id="ARBA00022989"/>
    </source>
</evidence>
<dbReference type="InterPro" id="IPR025902">
    <property type="entry name" value="LssY-like-C_dom"/>
</dbReference>
<evidence type="ECO:0000313" key="10">
    <source>
        <dbReference type="EMBL" id="MEJ8568769.1"/>
    </source>
</evidence>
<evidence type="ECO:0000256" key="1">
    <source>
        <dbReference type="ARBA" id="ARBA00004651"/>
    </source>
</evidence>
<dbReference type="GO" id="GO:0005886">
    <property type="term" value="C:plasma membrane"/>
    <property type="evidence" value="ECO:0007669"/>
    <property type="project" value="UniProtKB-SubCell"/>
</dbReference>
<organism evidence="10 11">
    <name type="scientific">Elongatibacter sediminis</name>
    <dbReference type="NCBI Taxonomy" id="3119006"/>
    <lineage>
        <taxon>Bacteria</taxon>
        <taxon>Pseudomonadati</taxon>
        <taxon>Pseudomonadota</taxon>
        <taxon>Gammaproteobacteria</taxon>
        <taxon>Chromatiales</taxon>
        <taxon>Wenzhouxiangellaceae</taxon>
        <taxon>Elongatibacter</taxon>
    </lineage>
</organism>
<feature type="transmembrane region" description="Helical" evidence="7">
    <location>
        <begin position="181"/>
        <end position="199"/>
    </location>
</feature>
<reference evidence="10 11" key="1">
    <citation type="submission" date="2024-02" db="EMBL/GenBank/DDBJ databases">
        <title>A novel Wenzhouxiangellaceae bacterium, isolated from coastal sediments.</title>
        <authorList>
            <person name="Du Z.-J."/>
            <person name="Ye Y.-Q."/>
            <person name="Zhang X.-Y."/>
        </authorList>
    </citation>
    <scope>NUCLEOTIDE SEQUENCE [LARGE SCALE GENOMIC DNA]</scope>
    <source>
        <strain evidence="10 11">CH-27</strain>
    </source>
</reference>
<feature type="domain" description="VTT" evidence="8">
    <location>
        <begin position="41"/>
        <end position="164"/>
    </location>
</feature>
<feature type="transmembrane region" description="Helical" evidence="7">
    <location>
        <begin position="53"/>
        <end position="74"/>
    </location>
</feature>
<comment type="caution">
    <text evidence="10">The sequence shown here is derived from an EMBL/GenBank/DDBJ whole genome shotgun (WGS) entry which is preliminary data.</text>
</comment>
<feature type="transmembrane region" description="Helical" evidence="7">
    <location>
        <begin position="145"/>
        <end position="169"/>
    </location>
</feature>
<dbReference type="EMBL" id="JAZHOG010000009">
    <property type="protein sequence ID" value="MEJ8568769.1"/>
    <property type="molecule type" value="Genomic_DNA"/>
</dbReference>
<dbReference type="AlphaFoldDB" id="A0AAW9R7Y9"/>
<proteinExistence type="inferred from homology"/>
<name>A0AAW9R7Y9_9GAMM</name>
<dbReference type="InterPro" id="IPR032816">
    <property type="entry name" value="VTT_dom"/>
</dbReference>
<dbReference type="Proteomes" id="UP001359886">
    <property type="component" value="Unassembled WGS sequence"/>
</dbReference>
<feature type="transmembrane region" description="Helical" evidence="7">
    <location>
        <begin position="421"/>
        <end position="439"/>
    </location>
</feature>
<comment type="similarity">
    <text evidence="2">Belongs to the DedA family.</text>
</comment>
<dbReference type="Pfam" id="PF14067">
    <property type="entry name" value="LssY_C"/>
    <property type="match status" value="1"/>
</dbReference>
<gene>
    <name evidence="10" type="ORF">V3330_14135</name>
</gene>
<evidence type="ECO:0000256" key="7">
    <source>
        <dbReference type="SAM" id="Phobius"/>
    </source>
</evidence>
<feature type="transmembrane region" description="Helical" evidence="7">
    <location>
        <begin position="364"/>
        <end position="384"/>
    </location>
</feature>
<evidence type="ECO:0000256" key="6">
    <source>
        <dbReference type="ARBA" id="ARBA00023136"/>
    </source>
</evidence>
<keyword evidence="3" id="KW-1003">Cell membrane</keyword>
<evidence type="ECO:0000313" key="11">
    <source>
        <dbReference type="Proteomes" id="UP001359886"/>
    </source>
</evidence>
<keyword evidence="6 7" id="KW-0472">Membrane</keyword>
<feature type="transmembrane region" description="Helical" evidence="7">
    <location>
        <begin position="304"/>
        <end position="320"/>
    </location>
</feature>
<feature type="domain" description="LssY-like C-terminal" evidence="9">
    <location>
        <begin position="498"/>
        <end position="617"/>
    </location>
</feature>
<dbReference type="SUPFAM" id="SSF48317">
    <property type="entry name" value="Acid phosphatase/Vanadium-dependent haloperoxidase"/>
    <property type="match status" value="1"/>
</dbReference>
<feature type="transmembrane region" description="Helical" evidence="7">
    <location>
        <begin position="327"/>
        <end position="344"/>
    </location>
</feature>